<comment type="caution">
    <text evidence="2">The sequence shown here is derived from an EMBL/GenBank/DDBJ whole genome shotgun (WGS) entry which is preliminary data.</text>
</comment>
<proteinExistence type="predicted"/>
<dbReference type="EMBL" id="JAHWGI010001270">
    <property type="protein sequence ID" value="KAK3926658.1"/>
    <property type="molecule type" value="Genomic_DNA"/>
</dbReference>
<gene>
    <name evidence="2" type="ORF">KUF71_014994</name>
</gene>
<accession>A0AAE1LNY5</accession>
<feature type="transmembrane region" description="Helical" evidence="1">
    <location>
        <begin position="20"/>
        <end position="39"/>
    </location>
</feature>
<name>A0AAE1LNY5_9NEOP</name>
<organism evidence="2 3">
    <name type="scientific">Frankliniella fusca</name>
    <dbReference type="NCBI Taxonomy" id="407009"/>
    <lineage>
        <taxon>Eukaryota</taxon>
        <taxon>Metazoa</taxon>
        <taxon>Ecdysozoa</taxon>
        <taxon>Arthropoda</taxon>
        <taxon>Hexapoda</taxon>
        <taxon>Insecta</taxon>
        <taxon>Pterygota</taxon>
        <taxon>Neoptera</taxon>
        <taxon>Paraneoptera</taxon>
        <taxon>Thysanoptera</taxon>
        <taxon>Terebrantia</taxon>
        <taxon>Thripoidea</taxon>
        <taxon>Thripidae</taxon>
        <taxon>Frankliniella</taxon>
    </lineage>
</organism>
<evidence type="ECO:0000256" key="1">
    <source>
        <dbReference type="SAM" id="Phobius"/>
    </source>
</evidence>
<evidence type="ECO:0000313" key="3">
    <source>
        <dbReference type="Proteomes" id="UP001219518"/>
    </source>
</evidence>
<keyword evidence="1" id="KW-1133">Transmembrane helix</keyword>
<feature type="transmembrane region" description="Helical" evidence="1">
    <location>
        <begin position="87"/>
        <end position="107"/>
    </location>
</feature>
<feature type="transmembrane region" description="Helical" evidence="1">
    <location>
        <begin position="54"/>
        <end position="75"/>
    </location>
</feature>
<reference evidence="2" key="1">
    <citation type="submission" date="2021-07" db="EMBL/GenBank/DDBJ databases">
        <authorList>
            <person name="Catto M.A."/>
            <person name="Jacobson A."/>
            <person name="Kennedy G."/>
            <person name="Labadie P."/>
            <person name="Hunt B.G."/>
            <person name="Srinivasan R."/>
        </authorList>
    </citation>
    <scope>NUCLEOTIDE SEQUENCE</scope>
    <source>
        <strain evidence="2">PL_HMW_Pooled</strain>
        <tissue evidence="2">Head</tissue>
    </source>
</reference>
<keyword evidence="1" id="KW-0472">Membrane</keyword>
<evidence type="ECO:0000313" key="2">
    <source>
        <dbReference type="EMBL" id="KAK3926658.1"/>
    </source>
</evidence>
<keyword evidence="3" id="KW-1185">Reference proteome</keyword>
<dbReference type="AlphaFoldDB" id="A0AAE1LNY5"/>
<protein>
    <submittedName>
        <fullName evidence="2">Ribonuclease 3</fullName>
    </submittedName>
</protein>
<sequence length="141" mass="16184">MIIHLTDFKLTTIILLNDNLLFIFIFFLFLFLTYLHYLVSSMMINSTSFLLSKHVSYCAVKDFKFYLQVLILYYIVNQNKATNHKKFLFVSFVIGSGCLGSLSGFAVKSVVQNSLHTTSCQKAFKISGNVFLTNFLMLTFN</sequence>
<dbReference type="Proteomes" id="UP001219518">
    <property type="component" value="Unassembled WGS sequence"/>
</dbReference>
<keyword evidence="1" id="KW-0812">Transmembrane</keyword>
<reference evidence="2" key="2">
    <citation type="journal article" date="2023" name="BMC Genomics">
        <title>Pest status, molecular evolution, and epigenetic factors derived from the genome assembly of Frankliniella fusca, a thysanopteran phytovirus vector.</title>
        <authorList>
            <person name="Catto M.A."/>
            <person name="Labadie P.E."/>
            <person name="Jacobson A.L."/>
            <person name="Kennedy G.G."/>
            <person name="Srinivasan R."/>
            <person name="Hunt B.G."/>
        </authorList>
    </citation>
    <scope>NUCLEOTIDE SEQUENCE</scope>
    <source>
        <strain evidence="2">PL_HMW_Pooled</strain>
    </source>
</reference>